<gene>
    <name evidence="1" type="ORF">BH720_021595</name>
</gene>
<evidence type="ECO:0000313" key="2">
    <source>
        <dbReference type="Proteomes" id="UP000095472"/>
    </source>
</evidence>
<accession>A0ACD5GNZ4</accession>
<name>A0ACD5GNZ4_9CYAN</name>
<evidence type="ECO:0000313" key="1">
    <source>
        <dbReference type="EMBL" id="XPM62347.1"/>
    </source>
</evidence>
<dbReference type="EMBL" id="CP182909">
    <property type="protein sequence ID" value="XPM62347.1"/>
    <property type="molecule type" value="Genomic_DNA"/>
</dbReference>
<protein>
    <submittedName>
        <fullName evidence="1">Glycosyltransferase</fullName>
    </submittedName>
</protein>
<sequence length="375" mass="41995">MIALAITMIPILGAIAFYLACAWQTRAFLHSPEPPQTPLSEGISILVPICGIDEGAWENWTSLCKQDYPHYEVLFGVVDPQDPAVPLLEKLADTFPHQVRLFIGLEPRGINHKDSTLSYLLEAMRHEVIVFVDSDICVSPDYLQTVTAPLRDREVGMVTCAFVGRDPQFVTSALASLGRCCDFIPSALVAQALDGGLRFAVGATMAIRKSTLEKAGGLHLSRIGSDYNLGKRTAHTGDRVKLSRYLLESDTGKESLKQLWNRELRWARTIRFNRGSIYYTMIFCYGAVFCLPLLILSGFAPWAIALTLFTFALRYAQAAIAIFELNCPNLRRWLVLLPLRDLLSFAVWTIGCFGNTIYWRGRKLRIVEDGIIEPY</sequence>
<reference evidence="1 2" key="1">
    <citation type="journal article" date="2016" name="Genome Announc.">
        <title>Draft Genome Sequence of the Thermotolerant Cyanobacterium Desertifilum sp. IPPAS B-1220.</title>
        <authorList>
            <person name="Mironov K.S."/>
            <person name="Sinetova M.A."/>
            <person name="Bolatkhan K."/>
            <person name="Zayadan B.K."/>
            <person name="Ustinova V.V."/>
            <person name="Kupriyanova E.V."/>
            <person name="Skrypnik A.N."/>
            <person name="Gogoleva N.E."/>
            <person name="Gogolev Y.V."/>
            <person name="Los D.A."/>
        </authorList>
    </citation>
    <scope>NUCLEOTIDE SEQUENCE [LARGE SCALE GENOMIC DNA]</scope>
    <source>
        <strain evidence="1 2">IPPAS B-1220</strain>
    </source>
</reference>
<proteinExistence type="predicted"/>
<dbReference type="Proteomes" id="UP000095472">
    <property type="component" value="Chromosome"/>
</dbReference>
<keyword evidence="2" id="KW-1185">Reference proteome</keyword>
<organism evidence="1 2">
    <name type="scientific">Desertifilum tharense IPPAS B-1220</name>
    <dbReference type="NCBI Taxonomy" id="1781255"/>
    <lineage>
        <taxon>Bacteria</taxon>
        <taxon>Bacillati</taxon>
        <taxon>Cyanobacteriota</taxon>
        <taxon>Cyanophyceae</taxon>
        <taxon>Desertifilales</taxon>
        <taxon>Desertifilaceae</taxon>
        <taxon>Desertifilum</taxon>
    </lineage>
</organism>